<dbReference type="AlphaFoldDB" id="A0A5C0ZZC4"/>
<dbReference type="Proteomes" id="UP000322553">
    <property type="component" value="Chromosome"/>
</dbReference>
<dbReference type="NCBIfam" id="TIGR03951">
    <property type="entry name" value="Fe_III_red_FhuF"/>
    <property type="match status" value="1"/>
</dbReference>
<evidence type="ECO:0000313" key="2">
    <source>
        <dbReference type="EMBL" id="QEL10139.1"/>
    </source>
</evidence>
<feature type="domain" description="Aerobactin siderophore biosynthesis IucA/IucC-like C-terminal" evidence="1">
    <location>
        <begin position="83"/>
        <end position="218"/>
    </location>
</feature>
<evidence type="ECO:0000313" key="3">
    <source>
        <dbReference type="Proteomes" id="UP000322553"/>
    </source>
</evidence>
<evidence type="ECO:0000259" key="1">
    <source>
        <dbReference type="Pfam" id="PF06276"/>
    </source>
</evidence>
<accession>A0A5C0ZZC4</accession>
<dbReference type="EMBL" id="CP043420">
    <property type="protein sequence ID" value="QEL10139.1"/>
    <property type="molecule type" value="Genomic_DNA"/>
</dbReference>
<dbReference type="InterPro" id="IPR008090">
    <property type="entry name" value="Fe_iron_reduct"/>
</dbReference>
<proteinExistence type="predicted"/>
<dbReference type="InterPro" id="IPR022770">
    <property type="entry name" value="IucA/IucC-like_C"/>
</dbReference>
<dbReference type="Pfam" id="PF06276">
    <property type="entry name" value="FhuF"/>
    <property type="match status" value="1"/>
</dbReference>
<sequence>MRVVFICHRVRRDSGRLMFATYYPERFSGYREALVQRSELRASPASGRVIAGPDLLDPEILRLLLDRFARAQGLSDPRAIATQWSKHYLSRLIISVVIIELRLDRHLPMALDELDIAFDECGIATAFGLTHAGTRSLDNGCARFCSLISAHLTPLIATLARQVRLSPRVLWSNAAGYFEFVVGALEELDDISEWQLSGAREVLQRRWLPDRQRNPFYQPVEYIDTVNESGEPTVWRCRRMCCMRYLDESLGECGNCPRLKRRQTAEDRQAATT</sequence>
<dbReference type="OrthoDB" id="8993954at2"/>
<keyword evidence="3" id="KW-1185">Reference proteome</keyword>
<gene>
    <name evidence="2" type="primary">fhuF</name>
    <name evidence="2" type="ORF">FY550_02655</name>
</gene>
<organism evidence="2 3">
    <name type="scientific">Kushneria phosphatilytica</name>
    <dbReference type="NCBI Taxonomy" id="657387"/>
    <lineage>
        <taxon>Bacteria</taxon>
        <taxon>Pseudomonadati</taxon>
        <taxon>Pseudomonadota</taxon>
        <taxon>Gammaproteobacteria</taxon>
        <taxon>Oceanospirillales</taxon>
        <taxon>Halomonadaceae</taxon>
        <taxon>Kushneria</taxon>
    </lineage>
</organism>
<protein>
    <submittedName>
        <fullName evidence="2">Siderophore-iron reductase FhuF</fullName>
    </submittedName>
</protein>
<dbReference type="GO" id="GO:0003824">
    <property type="term" value="F:catalytic activity"/>
    <property type="evidence" value="ECO:0007669"/>
    <property type="project" value="UniProtKB-ARBA"/>
</dbReference>
<reference evidence="2 3" key="1">
    <citation type="submission" date="2019-08" db="EMBL/GenBank/DDBJ databases">
        <title>Complete genome sequence of Kushneria sp. YCWA18, a halophilic phosphate-solubilizing bacterium isolated from Daqiao saltern in China.</title>
        <authorList>
            <person name="Du G.-X."/>
            <person name="Qu L.-Y."/>
        </authorList>
    </citation>
    <scope>NUCLEOTIDE SEQUENCE [LARGE SCALE GENOMIC DNA]</scope>
    <source>
        <strain evidence="2 3">YCWA18</strain>
    </source>
</reference>
<name>A0A5C0ZZC4_9GAMM</name>
<dbReference type="KEGG" id="kuy:FY550_02655"/>